<dbReference type="GO" id="GO:0008270">
    <property type="term" value="F:zinc ion binding"/>
    <property type="evidence" value="ECO:0007669"/>
    <property type="project" value="UniProtKB-KW"/>
</dbReference>
<accession>A0AAD5ABC1</accession>
<dbReference type="InterPro" id="IPR043136">
    <property type="entry name" value="B30.2/SPRY_sf"/>
</dbReference>
<reference evidence="5" key="1">
    <citation type="submission" date="2018-07" db="EMBL/GenBank/DDBJ databases">
        <title>Comparative genomics of catfishes provides insights into carnivory and benthic adaptation.</title>
        <authorList>
            <person name="Zhang Y."/>
            <person name="Wang D."/>
            <person name="Peng Z."/>
            <person name="Zheng S."/>
            <person name="Shao F."/>
            <person name="Tao W."/>
        </authorList>
    </citation>
    <scope>NUCLEOTIDE SEQUENCE</scope>
    <source>
        <strain evidence="5">Chongqing</strain>
    </source>
</reference>
<name>A0AAD5ABC1_SILAS</name>
<dbReference type="PANTHER" id="PTHR25465:SF5">
    <property type="entry name" value="E3 UBIQUITIN_ISG15 LIGASE TRIM25-RELATED"/>
    <property type="match status" value="1"/>
</dbReference>
<dbReference type="SMART" id="SM00449">
    <property type="entry name" value="SPRY"/>
    <property type="match status" value="1"/>
</dbReference>
<keyword evidence="3" id="KW-0862">Zinc</keyword>
<dbReference type="InterPro" id="IPR051051">
    <property type="entry name" value="E3_ubiq-ligase_TRIM/RNF"/>
</dbReference>
<dbReference type="AlphaFoldDB" id="A0AAD5ABC1"/>
<dbReference type="InterPro" id="IPR003877">
    <property type="entry name" value="SPRY_dom"/>
</dbReference>
<dbReference type="InterPro" id="IPR006574">
    <property type="entry name" value="PRY"/>
</dbReference>
<dbReference type="InterPro" id="IPR013320">
    <property type="entry name" value="ConA-like_dom_sf"/>
</dbReference>
<dbReference type="InterPro" id="IPR003879">
    <property type="entry name" value="Butyrophylin_SPRY"/>
</dbReference>
<proteinExistence type="predicted"/>
<keyword evidence="1" id="KW-0479">Metal-binding</keyword>
<evidence type="ECO:0000256" key="2">
    <source>
        <dbReference type="ARBA" id="ARBA00022771"/>
    </source>
</evidence>
<evidence type="ECO:0000313" key="5">
    <source>
        <dbReference type="EMBL" id="KAI5612684.1"/>
    </source>
</evidence>
<gene>
    <name evidence="5" type="ORF">C0J50_4416</name>
</gene>
<keyword evidence="2" id="KW-0863">Zinc-finger</keyword>
<dbReference type="Pfam" id="PF25600">
    <property type="entry name" value="TRIM_CC"/>
    <property type="match status" value="1"/>
</dbReference>
<sequence length="447" mass="51171">MDEEIDTSPDVACDACTGRKRKAEESCLQSMASYSVDHLDMHNVLHLNAKRHKLVGATERFEEPLCPENDKLMELKLRSIQKDINERIKTRQRETKELKQATEAFQTSARQAVEENENSFTELIHSIETRQREVKELILAREKAAVEKAKELLERLPLEIRDLKRRDCKLQQLERLFWADNGVHFLQRILSTPALTSSLPSPVLFVRPHSSFDLASEAVLDLVNRLRHVCNLHFTAISEHVKAAKILTSPPVFTKRDDLMQSASKLTLNLDTAHVSLHLSQNNTQVTAVQQSQHYPEHQDRFDSRAQILCKESLRGAPHYWEVEYGGSNWVCIAVSYKGINRKGKLGRLFGRNRCSWGLRCYSTTYEFWHANKYVPVTHSKHCSRIGVYLDQGVGILEFYNVLDDMSLIYKAQIGFTEPVYAGFGLGGKKTHIRLCNLERDEALSGK</sequence>
<dbReference type="GO" id="GO:0005737">
    <property type="term" value="C:cytoplasm"/>
    <property type="evidence" value="ECO:0007669"/>
    <property type="project" value="UniProtKB-ARBA"/>
</dbReference>
<comment type="caution">
    <text evidence="5">The sequence shown here is derived from an EMBL/GenBank/DDBJ whole genome shotgun (WGS) entry which is preliminary data.</text>
</comment>
<dbReference type="Gene3D" id="2.60.120.920">
    <property type="match status" value="1"/>
</dbReference>
<evidence type="ECO:0000256" key="1">
    <source>
        <dbReference type="ARBA" id="ARBA00022723"/>
    </source>
</evidence>
<protein>
    <submittedName>
        <fullName evidence="5">Tripartite motif-containing protein 16-like isoform X1</fullName>
    </submittedName>
</protein>
<evidence type="ECO:0000313" key="6">
    <source>
        <dbReference type="Proteomes" id="UP001205998"/>
    </source>
</evidence>
<dbReference type="PANTHER" id="PTHR25465">
    <property type="entry name" value="B-BOX DOMAIN CONTAINING"/>
    <property type="match status" value="1"/>
</dbReference>
<dbReference type="EMBL" id="MU563656">
    <property type="protein sequence ID" value="KAI5612684.1"/>
    <property type="molecule type" value="Genomic_DNA"/>
</dbReference>
<dbReference type="PRINTS" id="PR01407">
    <property type="entry name" value="BUTYPHLNCDUF"/>
</dbReference>
<evidence type="ECO:0000256" key="3">
    <source>
        <dbReference type="ARBA" id="ARBA00022833"/>
    </source>
</evidence>
<dbReference type="SUPFAM" id="SSF49899">
    <property type="entry name" value="Concanavalin A-like lectins/glucanases"/>
    <property type="match status" value="1"/>
</dbReference>
<evidence type="ECO:0000259" key="4">
    <source>
        <dbReference type="PROSITE" id="PS50188"/>
    </source>
</evidence>
<dbReference type="SMART" id="SM00589">
    <property type="entry name" value="PRY"/>
    <property type="match status" value="1"/>
</dbReference>
<dbReference type="Proteomes" id="UP001205998">
    <property type="component" value="Unassembled WGS sequence"/>
</dbReference>
<keyword evidence="6" id="KW-1185">Reference proteome</keyword>
<dbReference type="PROSITE" id="PS50188">
    <property type="entry name" value="B302_SPRY"/>
    <property type="match status" value="1"/>
</dbReference>
<dbReference type="Pfam" id="PF00622">
    <property type="entry name" value="SPRY"/>
    <property type="match status" value="1"/>
</dbReference>
<dbReference type="InterPro" id="IPR001870">
    <property type="entry name" value="B30.2/SPRY"/>
</dbReference>
<dbReference type="Pfam" id="PF13765">
    <property type="entry name" value="PRY"/>
    <property type="match status" value="1"/>
</dbReference>
<organism evidence="5 6">
    <name type="scientific">Silurus asotus</name>
    <name type="common">Amur catfish</name>
    <name type="synonym">Parasilurus asotus</name>
    <dbReference type="NCBI Taxonomy" id="30991"/>
    <lineage>
        <taxon>Eukaryota</taxon>
        <taxon>Metazoa</taxon>
        <taxon>Chordata</taxon>
        <taxon>Craniata</taxon>
        <taxon>Vertebrata</taxon>
        <taxon>Euteleostomi</taxon>
        <taxon>Actinopterygii</taxon>
        <taxon>Neopterygii</taxon>
        <taxon>Teleostei</taxon>
        <taxon>Ostariophysi</taxon>
        <taxon>Siluriformes</taxon>
        <taxon>Siluridae</taxon>
        <taxon>Silurus</taxon>
    </lineage>
</organism>
<feature type="domain" description="B30.2/SPRY" evidence="4">
    <location>
        <begin position="246"/>
        <end position="442"/>
    </location>
</feature>
<dbReference type="InterPro" id="IPR058030">
    <property type="entry name" value="TRIM8/14/16/25/29/45/65_CC"/>
</dbReference>
<dbReference type="Gene3D" id="4.10.830.40">
    <property type="match status" value="1"/>
</dbReference>